<gene>
    <name evidence="5" type="ordered locus">Spica_0705</name>
</gene>
<protein>
    <submittedName>
        <fullName evidence="5">Cobyrinic acid ac-diamide synthase</fullName>
    </submittedName>
</protein>
<dbReference type="AlphaFoldDB" id="F8EXB6"/>
<organism evidence="5 6">
    <name type="scientific">Gracilinema caldarium (strain ATCC 51460 / DSM 7334 / H1)</name>
    <name type="common">Treponema caldarium</name>
    <dbReference type="NCBI Taxonomy" id="744872"/>
    <lineage>
        <taxon>Bacteria</taxon>
        <taxon>Pseudomonadati</taxon>
        <taxon>Spirochaetota</taxon>
        <taxon>Spirochaetia</taxon>
        <taxon>Spirochaetales</taxon>
        <taxon>Breznakiellaceae</taxon>
        <taxon>Gracilinema</taxon>
    </lineage>
</organism>
<dbReference type="Gene3D" id="3.30.70.20">
    <property type="match status" value="1"/>
</dbReference>
<dbReference type="SUPFAM" id="SSF52540">
    <property type="entry name" value="P-loop containing nucleoside triphosphate hydrolases"/>
    <property type="match status" value="1"/>
</dbReference>
<dbReference type="InterPro" id="IPR002586">
    <property type="entry name" value="CobQ/CobB/MinD/ParA_Nub-bd_dom"/>
</dbReference>
<evidence type="ECO:0000259" key="4">
    <source>
        <dbReference type="PROSITE" id="PS51379"/>
    </source>
</evidence>
<dbReference type="OrthoDB" id="356549at2"/>
<dbReference type="RefSeq" id="WP_013968171.1">
    <property type="nucleotide sequence ID" value="NC_015732.1"/>
</dbReference>
<feature type="domain" description="4Fe-4S ferredoxin-type" evidence="4">
    <location>
        <begin position="60"/>
        <end position="89"/>
    </location>
</feature>
<dbReference type="CDD" id="cd03110">
    <property type="entry name" value="SIMIBI_bact_arch"/>
    <property type="match status" value="1"/>
</dbReference>
<name>F8EXB6_GRAC1</name>
<reference evidence="6" key="1">
    <citation type="journal article" date="2013" name="Stand. Genomic Sci.">
        <title>Genome sequence of the thermophilic fresh-water bacterium Spirochaeta caldaria type strain (H1(T)), reclassification of Spirochaeta caldaria, Spirochaeta stenostrepta, and Spirochaeta zuelzerae in the genus Treponema as Treponema caldaria comb. nov., Treponema stenostrepta comb. nov., and Treponema zuelzerae comb. nov., and emendation of the genus Treponema.</title>
        <authorList>
            <person name="Abt B."/>
            <person name="Goker M."/>
            <person name="Scheuner C."/>
            <person name="Han C."/>
            <person name="Lu M."/>
            <person name="Misra M."/>
            <person name="Lapidus A."/>
            <person name="Nolan M."/>
            <person name="Lucas S."/>
            <person name="Hammon N."/>
            <person name="Deshpande S."/>
            <person name="Cheng J.F."/>
            <person name="Tapia R."/>
            <person name="Goodwin L.A."/>
            <person name="Pitluck S."/>
            <person name="Liolios K."/>
            <person name="Pagani I."/>
            <person name="Ivanova N."/>
            <person name="Mavromatis K."/>
            <person name="Mikhailova N."/>
            <person name="Huntemann M."/>
            <person name="Pati A."/>
            <person name="Chen A."/>
            <person name="Palaniappan K."/>
            <person name="Land M."/>
            <person name="Hauser L."/>
            <person name="Jeffries C.D."/>
            <person name="Rohde M."/>
            <person name="Spring S."/>
            <person name="Gronow S."/>
            <person name="Detter J.C."/>
            <person name="Bristow J."/>
            <person name="Eisen J.A."/>
            <person name="Markowitz V."/>
            <person name="Hugenholtz P."/>
            <person name="Kyrpides N.C."/>
            <person name="Woyke T."/>
            <person name="Klenk H.P."/>
        </authorList>
    </citation>
    <scope>NUCLEOTIDE SEQUENCE</scope>
    <source>
        <strain evidence="6">ATCC 51460 / DSM 7334 / H1</strain>
    </source>
</reference>
<evidence type="ECO:0000313" key="5">
    <source>
        <dbReference type="EMBL" id="AEJ18859.1"/>
    </source>
</evidence>
<keyword evidence="1" id="KW-0479">Metal-binding</keyword>
<dbReference type="PANTHER" id="PTHR43534">
    <property type="entry name" value="MIND SUPERFAMILY P-LOOP ATPASE CONTAINING AN INSERTED FERREDOXIN DOMAIN"/>
    <property type="match status" value="1"/>
</dbReference>
<accession>F8EXB6</accession>
<dbReference type="Gene3D" id="3.40.50.300">
    <property type="entry name" value="P-loop containing nucleotide triphosphate hydrolases"/>
    <property type="match status" value="1"/>
</dbReference>
<dbReference type="PROSITE" id="PS00198">
    <property type="entry name" value="4FE4S_FER_1"/>
    <property type="match status" value="1"/>
</dbReference>
<evidence type="ECO:0000256" key="3">
    <source>
        <dbReference type="ARBA" id="ARBA00023014"/>
    </source>
</evidence>
<dbReference type="PROSITE" id="PS51379">
    <property type="entry name" value="4FE4S_FER_2"/>
    <property type="match status" value="2"/>
</dbReference>
<dbReference type="InterPro" id="IPR027417">
    <property type="entry name" value="P-loop_NTPase"/>
</dbReference>
<sequence>MKEIVVISGKGGTGKTSITASFTILGSANLVAADCDVDAADMHLLLKPDMAIQEDFYSGEVAMIDPDRCIGCGRCAQVCHFSAIARRGRIYKIDSLVCEGCGYCSRVCPAKAISNHKEKAGQLFVSTTRAGCTMVHAKLGIGSDNSGKLVAEVKKRAKALAEEQGKALVLVDGSPGIGCPVVSSLSGASFVVLVTEPTVSGLHDLQRVYELVKKFKIPAGCIINKSDINPEMTEKIVAYLDSQHITLLAVLPYDEKVTRAIIAEKTIVEYEQESPIKDQLKNAWHRLGEMLNKSTTEEK</sequence>
<dbReference type="STRING" id="744872.Spica_0705"/>
<dbReference type="EMBL" id="CP002868">
    <property type="protein sequence ID" value="AEJ18859.1"/>
    <property type="molecule type" value="Genomic_DNA"/>
</dbReference>
<evidence type="ECO:0000313" key="6">
    <source>
        <dbReference type="Proteomes" id="UP000000503"/>
    </source>
</evidence>
<dbReference type="Proteomes" id="UP000000503">
    <property type="component" value="Chromosome"/>
</dbReference>
<dbReference type="Pfam" id="PF01656">
    <property type="entry name" value="CbiA"/>
    <property type="match status" value="1"/>
</dbReference>
<dbReference type="GO" id="GO:0051536">
    <property type="term" value="F:iron-sulfur cluster binding"/>
    <property type="evidence" value="ECO:0007669"/>
    <property type="project" value="UniProtKB-KW"/>
</dbReference>
<dbReference type="SUPFAM" id="SSF54862">
    <property type="entry name" value="4Fe-4S ferredoxins"/>
    <property type="match status" value="1"/>
</dbReference>
<keyword evidence="3" id="KW-0411">Iron-sulfur</keyword>
<feature type="domain" description="4Fe-4S ferredoxin-type" evidence="4">
    <location>
        <begin position="91"/>
        <end position="118"/>
    </location>
</feature>
<keyword evidence="2" id="KW-0408">Iron</keyword>
<dbReference type="InterPro" id="IPR017896">
    <property type="entry name" value="4Fe4S_Fe-S-bd"/>
</dbReference>
<dbReference type="GO" id="GO:0046872">
    <property type="term" value="F:metal ion binding"/>
    <property type="evidence" value="ECO:0007669"/>
    <property type="project" value="UniProtKB-KW"/>
</dbReference>
<dbReference type="HOGENOM" id="CLU_067767_1_0_12"/>
<dbReference type="PANTHER" id="PTHR43534:SF1">
    <property type="entry name" value="4FE-4S CLUSTER CONTAINING PARA FAMILY ATPASE PROTEIN"/>
    <property type="match status" value="1"/>
</dbReference>
<dbReference type="Pfam" id="PF00037">
    <property type="entry name" value="Fer4"/>
    <property type="match status" value="2"/>
</dbReference>
<keyword evidence="6" id="KW-1185">Reference proteome</keyword>
<dbReference type="KEGG" id="scd:Spica_0705"/>
<dbReference type="InterPro" id="IPR017900">
    <property type="entry name" value="4Fe4S_Fe_S_CS"/>
</dbReference>
<evidence type="ECO:0000256" key="2">
    <source>
        <dbReference type="ARBA" id="ARBA00023004"/>
    </source>
</evidence>
<proteinExistence type="predicted"/>
<evidence type="ECO:0000256" key="1">
    <source>
        <dbReference type="ARBA" id="ARBA00022723"/>
    </source>
</evidence>
<dbReference type="eggNOG" id="COG1149">
    <property type="taxonomic scope" value="Bacteria"/>
</dbReference>